<evidence type="ECO:0000313" key="6">
    <source>
        <dbReference type="Proteomes" id="UP000093432"/>
    </source>
</evidence>
<protein>
    <submittedName>
        <fullName evidence="4">OmpW family outer membrane protein</fullName>
    </submittedName>
</protein>
<sequence>MKKLLLAGAVALFGLSNAQMTKGDWVISGNTGMGFNNTTTTVKVGSNSVDGPKVNTFSVTPSVGYFVIDKLAVGIDLGYISTTTKYQGVKVANSTFSVMPTATYYFTNSSKLVPFLGAGIGYASDKTKYTFNGNINNEGFDPLLAQNTETTTDGLAWKVKGGVTYMATSSLGINLGVSYDQFSNKQTIMNTDVKTNVKTFGVNVGFSYFIKGKSQKSDK</sequence>
<dbReference type="STRING" id="651561.BBI00_06850"/>
<feature type="domain" description="Outer membrane protein beta-barrel" evidence="3">
    <location>
        <begin position="8"/>
        <end position="206"/>
    </location>
</feature>
<evidence type="ECO:0000313" key="7">
    <source>
        <dbReference type="Proteomes" id="UP001350005"/>
    </source>
</evidence>
<keyword evidence="7" id="KW-1185">Reference proteome</keyword>
<dbReference type="RefSeq" id="WP_065398066.1">
    <property type="nucleotide sequence ID" value="NZ_CP064938.1"/>
</dbReference>
<dbReference type="Gene3D" id="2.40.160.20">
    <property type="match status" value="1"/>
</dbReference>
<dbReference type="Pfam" id="PF13505">
    <property type="entry name" value="OMP_b-brl"/>
    <property type="match status" value="1"/>
</dbReference>
<feature type="signal peptide" evidence="2">
    <location>
        <begin position="1"/>
        <end position="18"/>
    </location>
</feature>
<dbReference type="EMBL" id="JAZGJU010000109">
    <property type="protein sequence ID" value="MEE6130414.1"/>
    <property type="molecule type" value="Genomic_DNA"/>
</dbReference>
<reference evidence="6" key="2">
    <citation type="submission" date="2016-07" db="EMBL/GenBank/DDBJ databases">
        <authorList>
            <person name="Florea S."/>
            <person name="Webb J.S."/>
            <person name="Jaromczyk J."/>
            <person name="Schardl C.L."/>
        </authorList>
    </citation>
    <scope>NUCLEOTIDE SEQUENCE [LARGE SCALE GENOMIC DNA]</scope>
    <source>
        <strain evidence="6">CC-VM-7</strain>
    </source>
</reference>
<dbReference type="SUPFAM" id="SSF56925">
    <property type="entry name" value="OMPA-like"/>
    <property type="match status" value="1"/>
</dbReference>
<accession>A0A1B8ZR58</accession>
<dbReference type="GO" id="GO:0019867">
    <property type="term" value="C:outer membrane"/>
    <property type="evidence" value="ECO:0007669"/>
    <property type="project" value="InterPro"/>
</dbReference>
<dbReference type="Proteomes" id="UP001350005">
    <property type="component" value="Unassembled WGS sequence"/>
</dbReference>
<dbReference type="InterPro" id="IPR027385">
    <property type="entry name" value="Beta-barrel_OMP"/>
</dbReference>
<dbReference type="EMBL" id="MAYG01000001">
    <property type="protein sequence ID" value="OCA74073.1"/>
    <property type="molecule type" value="Genomic_DNA"/>
</dbReference>
<proteinExistence type="predicted"/>
<dbReference type="AlphaFoldDB" id="A0A1B8ZR58"/>
<organism evidence="5 6">
    <name type="scientific">Chryseobacterium arthrosphaerae</name>
    <dbReference type="NCBI Taxonomy" id="651561"/>
    <lineage>
        <taxon>Bacteria</taxon>
        <taxon>Pseudomonadati</taxon>
        <taxon>Bacteroidota</taxon>
        <taxon>Flavobacteriia</taxon>
        <taxon>Flavobacteriales</taxon>
        <taxon>Weeksellaceae</taxon>
        <taxon>Chryseobacterium group</taxon>
        <taxon>Chryseobacterium</taxon>
    </lineage>
</organism>
<feature type="chain" id="PRO_5008620990" evidence="2">
    <location>
        <begin position="19"/>
        <end position="219"/>
    </location>
</feature>
<evidence type="ECO:0000259" key="3">
    <source>
        <dbReference type="Pfam" id="PF13505"/>
    </source>
</evidence>
<reference evidence="4 7" key="3">
    <citation type="submission" date="2024-01" db="EMBL/GenBank/DDBJ databases">
        <title>Whole genome of Chryseobacterium arthrosphaerae NNCa 2741.</title>
        <authorList>
            <person name="Boriskina E.V."/>
            <person name="Gordinskaya N.A."/>
            <person name="Kropotov V.S."/>
            <person name="Alekseeva A.E."/>
            <person name="Makhova M.A."/>
            <person name="Kryazhev D.V."/>
            <person name="Shkurkina I.S."/>
        </authorList>
    </citation>
    <scope>NUCLEOTIDE SEQUENCE [LARGE SCALE GENOMIC DNA]</scope>
    <source>
        <strain evidence="4 7">NNCa 2741</strain>
    </source>
</reference>
<dbReference type="OrthoDB" id="945117at2"/>
<reference evidence="5" key="1">
    <citation type="submission" date="2016-07" db="EMBL/GenBank/DDBJ databases">
        <authorList>
            <person name="Jeong J.-J."/>
            <person name="Kim D.W."/>
            <person name="Sang M.K."/>
            <person name="Choi I.-G."/>
            <person name="Kim K.D."/>
        </authorList>
    </citation>
    <scope>NUCLEOTIDE SEQUENCE</scope>
    <source>
        <strain evidence="5">CC-VM-7</strain>
    </source>
</reference>
<evidence type="ECO:0000313" key="5">
    <source>
        <dbReference type="EMBL" id="OCA74073.1"/>
    </source>
</evidence>
<name>A0A1B8ZR58_9FLAO</name>
<evidence type="ECO:0000256" key="1">
    <source>
        <dbReference type="ARBA" id="ARBA00022729"/>
    </source>
</evidence>
<evidence type="ECO:0000313" key="4">
    <source>
        <dbReference type="EMBL" id="MEE6130414.1"/>
    </source>
</evidence>
<dbReference type="InterPro" id="IPR011250">
    <property type="entry name" value="OMP/PagP_B-barrel"/>
</dbReference>
<dbReference type="Proteomes" id="UP000093432">
    <property type="component" value="Unassembled WGS sequence"/>
</dbReference>
<gene>
    <name evidence="5" type="ORF">BBI00_06850</name>
    <name evidence="4" type="ORF">V2E39_23690</name>
</gene>
<comment type="caution">
    <text evidence="5">The sequence shown here is derived from an EMBL/GenBank/DDBJ whole genome shotgun (WGS) entry which is preliminary data.</text>
</comment>
<evidence type="ECO:0000256" key="2">
    <source>
        <dbReference type="SAM" id="SignalP"/>
    </source>
</evidence>
<keyword evidence="1 2" id="KW-0732">Signal</keyword>